<dbReference type="Gene3D" id="1.10.340.70">
    <property type="match status" value="1"/>
</dbReference>
<sequence length="143" mass="16031">MSGFYHPDKANVVADALSRLSMGSVAHIDDESSFVADVKAKQGLDPILVDLKEAVLKKSIEAFSQGGDGEFYWWNGMKKDIVEFVAKCPNCQQVKDEHQRLGGLSQDIGIPTWKSEKLNMDFIWVIVDRMMKSDHFIPVNVSN</sequence>
<evidence type="ECO:0000313" key="2">
    <source>
        <dbReference type="EMBL" id="WMV09561.1"/>
    </source>
</evidence>
<name>A0AAF0T8X3_SOLVR</name>
<dbReference type="PANTHER" id="PTHR45835:SF99">
    <property type="entry name" value="CHROMO DOMAIN-CONTAINING PROTEIN-RELATED"/>
    <property type="match status" value="1"/>
</dbReference>
<reference evidence="2" key="1">
    <citation type="submission" date="2023-08" db="EMBL/GenBank/DDBJ databases">
        <title>A de novo genome assembly of Solanum verrucosum Schlechtendal, a Mexican diploid species geographically isolated from the other diploid A-genome species in potato relatives.</title>
        <authorList>
            <person name="Hosaka K."/>
        </authorList>
    </citation>
    <scope>NUCLEOTIDE SEQUENCE</scope>
    <source>
        <tissue evidence="2">Young leaves</tissue>
    </source>
</reference>
<dbReference type="InterPro" id="IPR041588">
    <property type="entry name" value="Integrase_H2C2"/>
</dbReference>
<dbReference type="PANTHER" id="PTHR45835">
    <property type="entry name" value="YALI0A06105P"/>
    <property type="match status" value="1"/>
</dbReference>
<dbReference type="Proteomes" id="UP001234989">
    <property type="component" value="Chromosome 1"/>
</dbReference>
<proteinExistence type="predicted"/>
<evidence type="ECO:0000313" key="3">
    <source>
        <dbReference type="Proteomes" id="UP001234989"/>
    </source>
</evidence>
<accession>A0AAF0T8X3</accession>
<evidence type="ECO:0000259" key="1">
    <source>
        <dbReference type="Pfam" id="PF17921"/>
    </source>
</evidence>
<protein>
    <recommendedName>
        <fullName evidence="1">Integrase zinc-binding domain-containing protein</fullName>
    </recommendedName>
</protein>
<dbReference type="AlphaFoldDB" id="A0AAF0T8X3"/>
<dbReference type="EMBL" id="CP133612">
    <property type="protein sequence ID" value="WMV09561.1"/>
    <property type="molecule type" value="Genomic_DNA"/>
</dbReference>
<feature type="domain" description="Integrase zinc-binding" evidence="1">
    <location>
        <begin position="71"/>
        <end position="96"/>
    </location>
</feature>
<dbReference type="Pfam" id="PF17921">
    <property type="entry name" value="Integrase_H2C2"/>
    <property type="match status" value="1"/>
</dbReference>
<organism evidence="2 3">
    <name type="scientific">Solanum verrucosum</name>
    <dbReference type="NCBI Taxonomy" id="315347"/>
    <lineage>
        <taxon>Eukaryota</taxon>
        <taxon>Viridiplantae</taxon>
        <taxon>Streptophyta</taxon>
        <taxon>Embryophyta</taxon>
        <taxon>Tracheophyta</taxon>
        <taxon>Spermatophyta</taxon>
        <taxon>Magnoliopsida</taxon>
        <taxon>eudicotyledons</taxon>
        <taxon>Gunneridae</taxon>
        <taxon>Pentapetalae</taxon>
        <taxon>asterids</taxon>
        <taxon>lamiids</taxon>
        <taxon>Solanales</taxon>
        <taxon>Solanaceae</taxon>
        <taxon>Solanoideae</taxon>
        <taxon>Solaneae</taxon>
        <taxon>Solanum</taxon>
    </lineage>
</organism>
<gene>
    <name evidence="2" type="ORF">MTR67_002946</name>
</gene>
<keyword evidence="3" id="KW-1185">Reference proteome</keyword>